<reference evidence="9 11" key="1">
    <citation type="journal article" date="2012" name="Nature">
        <title>Algal genomes reveal evolutionary mosaicism and the fate of nucleomorphs.</title>
        <authorList>
            <consortium name="DOE Joint Genome Institute"/>
            <person name="Curtis B.A."/>
            <person name="Tanifuji G."/>
            <person name="Burki F."/>
            <person name="Gruber A."/>
            <person name="Irimia M."/>
            <person name="Maruyama S."/>
            <person name="Arias M.C."/>
            <person name="Ball S.G."/>
            <person name="Gile G.H."/>
            <person name="Hirakawa Y."/>
            <person name="Hopkins J.F."/>
            <person name="Kuo A."/>
            <person name="Rensing S.A."/>
            <person name="Schmutz J."/>
            <person name="Symeonidi A."/>
            <person name="Elias M."/>
            <person name="Eveleigh R.J."/>
            <person name="Herman E.K."/>
            <person name="Klute M.J."/>
            <person name="Nakayama T."/>
            <person name="Obornik M."/>
            <person name="Reyes-Prieto A."/>
            <person name="Armbrust E.V."/>
            <person name="Aves S.J."/>
            <person name="Beiko R.G."/>
            <person name="Coutinho P."/>
            <person name="Dacks J.B."/>
            <person name="Durnford D.G."/>
            <person name="Fast N.M."/>
            <person name="Green B.R."/>
            <person name="Grisdale C.J."/>
            <person name="Hempel F."/>
            <person name="Henrissat B."/>
            <person name="Hoppner M.P."/>
            <person name="Ishida K."/>
            <person name="Kim E."/>
            <person name="Koreny L."/>
            <person name="Kroth P.G."/>
            <person name="Liu Y."/>
            <person name="Malik S.B."/>
            <person name="Maier U.G."/>
            <person name="McRose D."/>
            <person name="Mock T."/>
            <person name="Neilson J.A."/>
            <person name="Onodera N.T."/>
            <person name="Poole A.M."/>
            <person name="Pritham E.J."/>
            <person name="Richards T.A."/>
            <person name="Rocap G."/>
            <person name="Roy S.W."/>
            <person name="Sarai C."/>
            <person name="Schaack S."/>
            <person name="Shirato S."/>
            <person name="Slamovits C.H."/>
            <person name="Spencer D.F."/>
            <person name="Suzuki S."/>
            <person name="Worden A.Z."/>
            <person name="Zauner S."/>
            <person name="Barry K."/>
            <person name="Bell C."/>
            <person name="Bharti A.K."/>
            <person name="Crow J.A."/>
            <person name="Grimwood J."/>
            <person name="Kramer R."/>
            <person name="Lindquist E."/>
            <person name="Lucas S."/>
            <person name="Salamov A."/>
            <person name="McFadden G.I."/>
            <person name="Lane C.E."/>
            <person name="Keeling P.J."/>
            <person name="Gray M.W."/>
            <person name="Grigoriev I.V."/>
            <person name="Archibald J.M."/>
        </authorList>
    </citation>
    <scope>NUCLEOTIDE SEQUENCE</scope>
    <source>
        <strain evidence="9 11">CCMP2712</strain>
    </source>
</reference>
<feature type="coiled-coil region" evidence="5">
    <location>
        <begin position="661"/>
        <end position="695"/>
    </location>
</feature>
<dbReference type="PROSITE" id="PS01159">
    <property type="entry name" value="WW_DOMAIN_1"/>
    <property type="match status" value="1"/>
</dbReference>
<evidence type="ECO:0000256" key="4">
    <source>
        <dbReference type="ARBA" id="ARBA00022753"/>
    </source>
</evidence>
<dbReference type="Proteomes" id="UP000011087">
    <property type="component" value="Unassembled WGS sequence"/>
</dbReference>
<dbReference type="eggNOG" id="KOG2220">
    <property type="taxonomic scope" value="Eukaryota"/>
</dbReference>
<dbReference type="EnsemblProtists" id="EKX47074">
    <property type="protein sequence ID" value="EKX47074"/>
    <property type="gene ID" value="GUITHDRAFT_162761"/>
</dbReference>
<dbReference type="PROSITE" id="PS50020">
    <property type="entry name" value="WW_DOMAIN_2"/>
    <property type="match status" value="1"/>
</dbReference>
<reference evidence="11" key="2">
    <citation type="submission" date="2012-11" db="EMBL/GenBank/DDBJ databases">
        <authorList>
            <person name="Kuo A."/>
            <person name="Curtis B.A."/>
            <person name="Tanifuji G."/>
            <person name="Burki F."/>
            <person name="Gruber A."/>
            <person name="Irimia M."/>
            <person name="Maruyama S."/>
            <person name="Arias M.C."/>
            <person name="Ball S.G."/>
            <person name="Gile G.H."/>
            <person name="Hirakawa Y."/>
            <person name="Hopkins J.F."/>
            <person name="Rensing S.A."/>
            <person name="Schmutz J."/>
            <person name="Symeonidi A."/>
            <person name="Elias M."/>
            <person name="Eveleigh R.J."/>
            <person name="Herman E.K."/>
            <person name="Klute M.J."/>
            <person name="Nakayama T."/>
            <person name="Obornik M."/>
            <person name="Reyes-Prieto A."/>
            <person name="Armbrust E.V."/>
            <person name="Aves S.J."/>
            <person name="Beiko R.G."/>
            <person name="Coutinho P."/>
            <person name="Dacks J.B."/>
            <person name="Durnford D.G."/>
            <person name="Fast N.M."/>
            <person name="Green B.R."/>
            <person name="Grisdale C."/>
            <person name="Hempe F."/>
            <person name="Henrissat B."/>
            <person name="Hoppner M.P."/>
            <person name="Ishida K.-I."/>
            <person name="Kim E."/>
            <person name="Koreny L."/>
            <person name="Kroth P.G."/>
            <person name="Liu Y."/>
            <person name="Malik S.-B."/>
            <person name="Maier U.G."/>
            <person name="McRose D."/>
            <person name="Mock T."/>
            <person name="Neilson J.A."/>
            <person name="Onodera N.T."/>
            <person name="Poole A.M."/>
            <person name="Pritham E.J."/>
            <person name="Richards T.A."/>
            <person name="Rocap G."/>
            <person name="Roy S.W."/>
            <person name="Sarai C."/>
            <person name="Schaack S."/>
            <person name="Shirato S."/>
            <person name="Slamovits C.H."/>
            <person name="Spencer D.F."/>
            <person name="Suzuki S."/>
            <person name="Worden A.Z."/>
            <person name="Zauner S."/>
            <person name="Barry K."/>
            <person name="Bell C."/>
            <person name="Bharti A.K."/>
            <person name="Crow J.A."/>
            <person name="Grimwood J."/>
            <person name="Kramer R."/>
            <person name="Lindquist E."/>
            <person name="Lucas S."/>
            <person name="Salamov A."/>
            <person name="McFadden G.I."/>
            <person name="Lane C.E."/>
            <person name="Keeling P.J."/>
            <person name="Gray M.W."/>
            <person name="Grigoriev I.V."/>
            <person name="Archibald J.M."/>
        </authorList>
    </citation>
    <scope>NUCLEOTIDE SEQUENCE</scope>
    <source>
        <strain evidence="11">CCMP2712</strain>
    </source>
</reference>
<evidence type="ECO:0000259" key="8">
    <source>
        <dbReference type="PROSITE" id="PS51180"/>
    </source>
</evidence>
<dbReference type="PANTHER" id="PTHR23030">
    <property type="entry name" value="PCD6 INTERACTING PROTEIN-RELATED"/>
    <property type="match status" value="1"/>
</dbReference>
<dbReference type="Pfam" id="PF03097">
    <property type="entry name" value="BRO1"/>
    <property type="match status" value="1"/>
</dbReference>
<evidence type="ECO:0000259" key="7">
    <source>
        <dbReference type="PROSITE" id="PS50020"/>
    </source>
</evidence>
<gene>
    <name evidence="9" type="primary">VPS31</name>
    <name evidence="9" type="ORF">GUITHDRAFT_162761</name>
</gene>
<dbReference type="InterPro" id="IPR004328">
    <property type="entry name" value="BRO1_dom"/>
</dbReference>
<reference evidence="10" key="3">
    <citation type="submission" date="2015-06" db="UniProtKB">
        <authorList>
            <consortium name="EnsemblProtists"/>
        </authorList>
    </citation>
    <scope>IDENTIFICATION</scope>
</reference>
<evidence type="ECO:0000313" key="11">
    <source>
        <dbReference type="Proteomes" id="UP000011087"/>
    </source>
</evidence>
<dbReference type="InterPro" id="IPR025304">
    <property type="entry name" value="ALIX_V_dom"/>
</dbReference>
<dbReference type="AlphaFoldDB" id="L1JG05"/>
<proteinExistence type="predicted"/>
<dbReference type="Gene3D" id="1.20.140.50">
    <property type="entry name" value="alix/aip1 like domains"/>
    <property type="match status" value="1"/>
</dbReference>
<dbReference type="PROSITE" id="PS51180">
    <property type="entry name" value="BRO1"/>
    <property type="match status" value="1"/>
</dbReference>
<keyword evidence="4" id="KW-0967">Endosome</keyword>
<evidence type="ECO:0000256" key="1">
    <source>
        <dbReference type="ARBA" id="ARBA00004177"/>
    </source>
</evidence>
<dbReference type="Pfam" id="PF13949">
    <property type="entry name" value="ALIX_LYPXL_bnd"/>
    <property type="match status" value="1"/>
</dbReference>
<feature type="region of interest" description="Disordered" evidence="6">
    <location>
        <begin position="886"/>
        <end position="937"/>
    </location>
</feature>
<dbReference type="EMBL" id="JH992991">
    <property type="protein sequence ID" value="EKX47074.1"/>
    <property type="molecule type" value="Genomic_DNA"/>
</dbReference>
<dbReference type="Gene3D" id="2.20.70.10">
    <property type="match status" value="1"/>
</dbReference>
<dbReference type="RefSeq" id="XP_005834054.1">
    <property type="nucleotide sequence ID" value="XM_005833997.1"/>
</dbReference>
<dbReference type="KEGG" id="gtt:GUITHDRAFT_162761"/>
<dbReference type="Pfam" id="PF00397">
    <property type="entry name" value="WW"/>
    <property type="match status" value="1"/>
</dbReference>
<feature type="domain" description="WW" evidence="7">
    <location>
        <begin position="933"/>
        <end position="966"/>
    </location>
</feature>
<dbReference type="InterPro" id="IPR036020">
    <property type="entry name" value="WW_dom_sf"/>
</dbReference>
<evidence type="ECO:0000313" key="10">
    <source>
        <dbReference type="EnsemblProtists" id="EKX47074"/>
    </source>
</evidence>
<evidence type="ECO:0000256" key="6">
    <source>
        <dbReference type="SAM" id="MobiDB-lite"/>
    </source>
</evidence>
<keyword evidence="3" id="KW-0963">Cytoplasm</keyword>
<dbReference type="Gene3D" id="1.20.120.560">
    <property type="entry name" value="alix/aip1 in complex with the ypdl late domain"/>
    <property type="match status" value="1"/>
</dbReference>
<feature type="region of interest" description="Disordered" evidence="6">
    <location>
        <begin position="954"/>
        <end position="984"/>
    </location>
</feature>
<dbReference type="GO" id="GO:0005768">
    <property type="term" value="C:endosome"/>
    <property type="evidence" value="ECO:0007669"/>
    <property type="project" value="UniProtKB-SubCell"/>
</dbReference>
<organism evidence="9">
    <name type="scientific">Guillardia theta (strain CCMP2712)</name>
    <name type="common">Cryptophyte</name>
    <dbReference type="NCBI Taxonomy" id="905079"/>
    <lineage>
        <taxon>Eukaryota</taxon>
        <taxon>Cryptophyceae</taxon>
        <taxon>Pyrenomonadales</taxon>
        <taxon>Geminigeraceae</taxon>
        <taxon>Guillardia</taxon>
    </lineage>
</organism>
<accession>L1JG05</accession>
<dbReference type="SMART" id="SM00456">
    <property type="entry name" value="WW"/>
    <property type="match status" value="1"/>
</dbReference>
<dbReference type="OMA" id="VSHAEEM"/>
<dbReference type="PANTHER" id="PTHR23030:SF30">
    <property type="entry name" value="TYROSINE-PROTEIN PHOSPHATASE NON-RECEPTOR TYPE 23"/>
    <property type="match status" value="1"/>
</dbReference>
<evidence type="ECO:0000313" key="9">
    <source>
        <dbReference type="EMBL" id="EKX47074.1"/>
    </source>
</evidence>
<feature type="domain" description="BRO1" evidence="8">
    <location>
        <begin position="25"/>
        <end position="422"/>
    </location>
</feature>
<dbReference type="GO" id="GO:0043328">
    <property type="term" value="P:protein transport to vacuole involved in ubiquitin-dependent protein catabolic process via the multivesicular body sorting pathway"/>
    <property type="evidence" value="ECO:0007669"/>
    <property type="project" value="TreeGrafter"/>
</dbReference>
<evidence type="ECO:0000256" key="3">
    <source>
        <dbReference type="ARBA" id="ARBA00022490"/>
    </source>
</evidence>
<dbReference type="SUPFAM" id="SSF51045">
    <property type="entry name" value="WW domain"/>
    <property type="match status" value="1"/>
</dbReference>
<keyword evidence="5" id="KW-0175">Coiled coil</keyword>
<dbReference type="InterPro" id="IPR038499">
    <property type="entry name" value="BRO1_sf"/>
</dbReference>
<dbReference type="SMART" id="SM01041">
    <property type="entry name" value="BRO1"/>
    <property type="match status" value="1"/>
</dbReference>
<dbReference type="STRING" id="905079.L1JG05"/>
<dbReference type="GeneID" id="17303850"/>
<comment type="subcellular location">
    <subcellularLocation>
        <location evidence="2">Cytoplasm</location>
    </subcellularLocation>
    <subcellularLocation>
        <location evidence="1">Endosome</location>
    </subcellularLocation>
</comment>
<dbReference type="Gene3D" id="1.25.40.280">
    <property type="entry name" value="alix/aip1 like domains"/>
    <property type="match status" value="1"/>
</dbReference>
<dbReference type="PaxDb" id="55529-EKX47074"/>
<dbReference type="InterPro" id="IPR001202">
    <property type="entry name" value="WW_dom"/>
</dbReference>
<dbReference type="CDD" id="cd00201">
    <property type="entry name" value="WW"/>
    <property type="match status" value="1"/>
</dbReference>
<sequence>MGKRTHAEEEDQEEDVDVSSVRPWKMLIPPRKKSFGVDYQGRMGKFFSTHYSAQEANEMKEAIKNLSELRAQTLHVSEATTANCDVSIRYWAQLCLLDKRIDFSQIGLVFTWIDAFKGPTTLSPNQGRMNSTALALEISSVLFNIGAMLAFQGNTVHSSGGQENLKQASILFKKAAGYFAGVKAYSSRIDGAVSTDLTSDCCTMLENLCLAHAQRCFYEKAANDKMKESLLAKLAAGVANLYASVHAALTAGEVAKHFKGTTWAGEAAQEMFTFKSMAHVHAANGLEEEAKGMKKGQEIGHLHTANSLLEQACKLKLNNPKEKELKGKTTTMQGLIAKAKKENDTIYHMPEEKAMPDPEAKQVVQSEPLPSIQDAVGYDLFSALVPDTVRQAASQYASKRQEYCNQIVQEMNADTEALRNKLSTITPQVDACDLSEPGLPNRLKEKIAAIQSQDGVRGLMQRFQLNLEMKEDVQGNVQLAKRVIEEEEATDSDLRQKFGVRWTRSLSSSINEPLKKDMKEIEKQLKLAADADEIVRGKIDSKRSLLDLLGLNTEQLDGMVAGSGDRAYECMSVQSALIKTREAVAKLKLIIKEVENLISHREQIRSSIIRRKESEDAVKVRQGRGSFLVLMTPQTLSNLILGGKSQAEAMDNLLAGYAQLREEFVKNKKIVQELMQKLEKEIDEFLSEQKQDEEMSRREAVLTKISQAIDAYSEVSNYVREGASYYSATQEKVNKLRSRAEDFRVARDIQKEDLLSSITEACAQGAPAPAAPAAAVAAVPVQTAIPVAPVQTFSYSRATPDTSKDEEYARQLAAEFARAEMSPGASSSAHAAPSFSAAPVSAAPAQPVVGIAEAMQPTPFFAPPSNPPPSHLVQGVVQAGSAPTLQMALPPQRPAPQPPSFSAHSEQAATHVATAVAPAAAPPPPAAPPTQNVKLPPGWEQQLTADGQVYYVNHNDRTTSWDPPVWDGEQLQTKEGGYVNQRPF</sequence>
<feature type="compositionally biased region" description="Low complexity" evidence="6">
    <location>
        <begin position="908"/>
        <end position="919"/>
    </location>
</feature>
<protein>
    <submittedName>
        <fullName evidence="9">Vacuolar protein sorting protein 31</fullName>
    </submittedName>
</protein>
<evidence type="ECO:0000256" key="2">
    <source>
        <dbReference type="ARBA" id="ARBA00004496"/>
    </source>
</evidence>
<name>L1JG05_GUITC</name>
<dbReference type="HOGENOM" id="CLU_302941_0_0_1"/>
<evidence type="ECO:0000256" key="5">
    <source>
        <dbReference type="SAM" id="Coils"/>
    </source>
</evidence>
<dbReference type="OrthoDB" id="2141925at2759"/>
<keyword evidence="11" id="KW-1185">Reference proteome</keyword>